<organism evidence="1">
    <name type="scientific">Sesamum radiatum</name>
    <name type="common">Black benniseed</name>
    <dbReference type="NCBI Taxonomy" id="300843"/>
    <lineage>
        <taxon>Eukaryota</taxon>
        <taxon>Viridiplantae</taxon>
        <taxon>Streptophyta</taxon>
        <taxon>Embryophyta</taxon>
        <taxon>Tracheophyta</taxon>
        <taxon>Spermatophyta</taxon>
        <taxon>Magnoliopsida</taxon>
        <taxon>eudicotyledons</taxon>
        <taxon>Gunneridae</taxon>
        <taxon>Pentapetalae</taxon>
        <taxon>asterids</taxon>
        <taxon>lamiids</taxon>
        <taxon>Lamiales</taxon>
        <taxon>Pedaliaceae</taxon>
        <taxon>Sesamum</taxon>
    </lineage>
</organism>
<proteinExistence type="predicted"/>
<comment type="caution">
    <text evidence="1">The sequence shown here is derived from an EMBL/GenBank/DDBJ whole genome shotgun (WGS) entry which is preliminary data.</text>
</comment>
<reference evidence="1" key="1">
    <citation type="submission" date="2020-06" db="EMBL/GenBank/DDBJ databases">
        <authorList>
            <person name="Li T."/>
            <person name="Hu X."/>
            <person name="Zhang T."/>
            <person name="Song X."/>
            <person name="Zhang H."/>
            <person name="Dai N."/>
            <person name="Sheng W."/>
            <person name="Hou X."/>
            <person name="Wei L."/>
        </authorList>
    </citation>
    <scope>NUCLEOTIDE SEQUENCE</scope>
    <source>
        <strain evidence="1">G02</strain>
        <tissue evidence="1">Leaf</tissue>
    </source>
</reference>
<protein>
    <submittedName>
        <fullName evidence="1">Uncharacterized protein</fullName>
    </submittedName>
</protein>
<reference evidence="1" key="2">
    <citation type="journal article" date="2024" name="Plant">
        <title>Genomic evolution and insights into agronomic trait innovations of Sesamum species.</title>
        <authorList>
            <person name="Miao H."/>
            <person name="Wang L."/>
            <person name="Qu L."/>
            <person name="Liu H."/>
            <person name="Sun Y."/>
            <person name="Le M."/>
            <person name="Wang Q."/>
            <person name="Wei S."/>
            <person name="Zheng Y."/>
            <person name="Lin W."/>
            <person name="Duan Y."/>
            <person name="Cao H."/>
            <person name="Xiong S."/>
            <person name="Wang X."/>
            <person name="Wei L."/>
            <person name="Li C."/>
            <person name="Ma Q."/>
            <person name="Ju M."/>
            <person name="Zhao R."/>
            <person name="Li G."/>
            <person name="Mu C."/>
            <person name="Tian Q."/>
            <person name="Mei H."/>
            <person name="Zhang T."/>
            <person name="Gao T."/>
            <person name="Zhang H."/>
        </authorList>
    </citation>
    <scope>NUCLEOTIDE SEQUENCE</scope>
    <source>
        <strain evidence="1">G02</strain>
    </source>
</reference>
<sequence>MSAFFGRVSIVVVKSTKFVRLRLLRPVLISPRSGQQALALHGHECLGYGNSQGVYTIFTLCHAGFLSLKSIIDFLEGFSSLFSFRFSPRPSLLDAWASSMLMYLAAQTRRTSNLVVGFLASDLKKSPSISPCEKALVLTSWVAEGTSKAAVLNLSKYSFSDSPSF</sequence>
<dbReference type="AlphaFoldDB" id="A0AAW2W0W3"/>
<gene>
    <name evidence="1" type="ORF">Sradi_0184400</name>
</gene>
<name>A0AAW2W0W3_SESRA</name>
<evidence type="ECO:0000313" key="1">
    <source>
        <dbReference type="EMBL" id="KAL0434765.1"/>
    </source>
</evidence>
<accession>A0AAW2W0W3</accession>
<dbReference type="EMBL" id="JACGWJ010000002">
    <property type="protein sequence ID" value="KAL0434765.1"/>
    <property type="molecule type" value="Genomic_DNA"/>
</dbReference>